<keyword evidence="11" id="KW-1185">Reference proteome</keyword>
<gene>
    <name evidence="5 10" type="primary">lysA</name>
    <name evidence="10" type="ORF">ACFFMS_04445</name>
</gene>
<evidence type="ECO:0000256" key="5">
    <source>
        <dbReference type="HAMAP-Rule" id="MF_02120"/>
    </source>
</evidence>
<dbReference type="InterPro" id="IPR022644">
    <property type="entry name" value="De-COase2_N"/>
</dbReference>
<protein>
    <recommendedName>
        <fullName evidence="5 6">Diaminopimelate decarboxylase</fullName>
        <shortName evidence="5">DAP decarboxylase</shortName>
        <shortName evidence="5">DAPDC</shortName>
        <ecNumber evidence="5 6">4.1.1.20</ecNumber>
    </recommendedName>
</protein>
<evidence type="ECO:0000259" key="9">
    <source>
        <dbReference type="Pfam" id="PF02784"/>
    </source>
</evidence>
<feature type="domain" description="Orn/DAP/Arg decarboxylase 2 C-terminal" evidence="8">
    <location>
        <begin position="34"/>
        <end position="388"/>
    </location>
</feature>
<dbReference type="PANTHER" id="PTHR43727">
    <property type="entry name" value="DIAMINOPIMELATE DECARBOXYLASE"/>
    <property type="match status" value="1"/>
</dbReference>
<dbReference type="Pfam" id="PF02784">
    <property type="entry name" value="Orn_Arg_deC_N"/>
    <property type="match status" value="1"/>
</dbReference>
<feature type="binding site" evidence="5">
    <location>
        <begin position="290"/>
        <end position="293"/>
    </location>
    <ligand>
        <name>pyridoxal 5'-phosphate</name>
        <dbReference type="ChEBI" id="CHEBI:597326"/>
    </ligand>
</feature>
<reference evidence="10 11" key="1">
    <citation type="submission" date="2024-09" db="EMBL/GenBank/DDBJ databases">
        <authorList>
            <person name="Sun Q."/>
            <person name="Mori K."/>
        </authorList>
    </citation>
    <scope>NUCLEOTIDE SEQUENCE [LARGE SCALE GENOMIC DNA]</scope>
    <source>
        <strain evidence="10 11">JCM 11201</strain>
    </source>
</reference>
<dbReference type="SUPFAM" id="SSF51419">
    <property type="entry name" value="PLP-binding barrel"/>
    <property type="match status" value="1"/>
</dbReference>
<dbReference type="Pfam" id="PF00278">
    <property type="entry name" value="Orn_DAP_Arg_deC"/>
    <property type="match status" value="1"/>
</dbReference>
<evidence type="ECO:0000256" key="3">
    <source>
        <dbReference type="ARBA" id="ARBA00022898"/>
    </source>
</evidence>
<dbReference type="PRINTS" id="PR01181">
    <property type="entry name" value="DAPDCRBXLASE"/>
</dbReference>
<comment type="caution">
    <text evidence="10">The sequence shown here is derived from an EMBL/GenBank/DDBJ whole genome shotgun (WGS) entry which is preliminary data.</text>
</comment>
<dbReference type="SUPFAM" id="SSF50621">
    <property type="entry name" value="Alanine racemase C-terminal domain-like"/>
    <property type="match status" value="1"/>
</dbReference>
<dbReference type="GO" id="GO:0008836">
    <property type="term" value="F:diaminopimelate decarboxylase activity"/>
    <property type="evidence" value="ECO:0007669"/>
    <property type="project" value="UniProtKB-EC"/>
</dbReference>
<feature type="binding site" evidence="5">
    <location>
        <position position="334"/>
    </location>
    <ligand>
        <name>substrate</name>
    </ligand>
</feature>
<keyword evidence="2 5" id="KW-0210">Decarboxylase</keyword>
<feature type="binding site" evidence="5">
    <location>
        <position position="248"/>
    </location>
    <ligand>
        <name>pyridoxal 5'-phosphate</name>
        <dbReference type="ChEBI" id="CHEBI:597326"/>
    </ligand>
</feature>
<comment type="catalytic activity">
    <reaction evidence="5 7">
        <text>meso-2,6-diaminopimelate + H(+) = L-lysine + CO2</text>
        <dbReference type="Rhea" id="RHEA:15101"/>
        <dbReference type="ChEBI" id="CHEBI:15378"/>
        <dbReference type="ChEBI" id="CHEBI:16526"/>
        <dbReference type="ChEBI" id="CHEBI:32551"/>
        <dbReference type="ChEBI" id="CHEBI:57791"/>
        <dbReference type="EC" id="4.1.1.20"/>
    </reaction>
</comment>
<comment type="cofactor">
    <cofactor evidence="1 5 7">
        <name>pyridoxal 5'-phosphate</name>
        <dbReference type="ChEBI" id="CHEBI:597326"/>
    </cofactor>
</comment>
<dbReference type="EC" id="4.1.1.20" evidence="5 6"/>
<dbReference type="PRINTS" id="PR01179">
    <property type="entry name" value="ODADCRBXLASE"/>
</dbReference>
<feature type="binding site" evidence="5">
    <location>
        <position position="293"/>
    </location>
    <ligand>
        <name>substrate</name>
    </ligand>
</feature>
<dbReference type="HAMAP" id="MF_02120">
    <property type="entry name" value="LysA"/>
    <property type="match status" value="1"/>
</dbReference>
<dbReference type="InterPro" id="IPR002986">
    <property type="entry name" value="DAP_deCOOHase_LysA"/>
</dbReference>
<dbReference type="InterPro" id="IPR000183">
    <property type="entry name" value="Orn/DAP/Arg_de-COase"/>
</dbReference>
<sequence length="438" mass="48331">MYLHGTSRINEKGHLEIGGCDTTELAKTYGTPLYVYDEALIREKCRAYNRAFQESGFSYQVAYASKAFLCMEMSRLAAEENMSLDVVSGGELYTALQAGFPAGRIHFHGNNKTEEELVMALEANIGCFVVDNFFELEVLHDLAQEREQKVNILLRVTPGVEAHTHEYITTGQDDSKFGFGVSSGQALQAVKHAVTKPYYNVLGIHSHIGSQIFETDGFVRAVEVLATFVDTVRSETGHTMPILNLGGGFGIRYTEGDTPLPAVQYIKEMTDAVREQFTQRNYPLPEIWIEPGRSIVGDAGTTLYTIGSIKDIPGIRKYVAVDGGMTDNIRPALYGAKYEAILANRANEESKEVVSIAGKCCESGDMLLWDIELPEAASRDLLAISCTGAYGYSMANNYNRIARPAVVFAKDGKAQVVVERETLEDLVQKDRIRASELV</sequence>
<feature type="modified residue" description="N6-(pyridoxal phosphate)lysine" evidence="5">
    <location>
        <position position="66"/>
    </location>
</feature>
<feature type="binding site" evidence="5">
    <location>
        <position position="330"/>
    </location>
    <ligand>
        <name>substrate</name>
    </ligand>
</feature>
<dbReference type="PANTHER" id="PTHR43727:SF2">
    <property type="entry name" value="GROUP IV DECARBOXYLASE"/>
    <property type="match status" value="1"/>
</dbReference>
<dbReference type="PROSITE" id="PS00879">
    <property type="entry name" value="ODR_DC_2_2"/>
    <property type="match status" value="1"/>
</dbReference>
<dbReference type="InterPro" id="IPR009006">
    <property type="entry name" value="Ala_racemase/Decarboxylase_C"/>
</dbReference>
<evidence type="ECO:0000256" key="6">
    <source>
        <dbReference type="NCBIfam" id="TIGR01048"/>
    </source>
</evidence>
<feature type="binding site" evidence="5">
    <location>
        <position position="390"/>
    </location>
    <ligand>
        <name>substrate</name>
    </ligand>
</feature>
<keyword evidence="4 5" id="KW-0456">Lyase</keyword>
<accession>A0ABV5WBZ9</accession>
<comment type="subunit">
    <text evidence="5">Homodimer.</text>
</comment>
<feature type="binding site" evidence="5">
    <location>
        <position position="390"/>
    </location>
    <ligand>
        <name>pyridoxal 5'-phosphate</name>
        <dbReference type="ChEBI" id="CHEBI:597326"/>
    </ligand>
</feature>
<dbReference type="RefSeq" id="WP_129729120.1">
    <property type="nucleotide sequence ID" value="NZ_JBHMAF010000017.1"/>
</dbReference>
<feature type="binding site" evidence="5">
    <location>
        <position position="362"/>
    </location>
    <ligand>
        <name>substrate</name>
    </ligand>
</feature>
<dbReference type="InterPro" id="IPR029066">
    <property type="entry name" value="PLP-binding_barrel"/>
</dbReference>
<dbReference type="CDD" id="cd06828">
    <property type="entry name" value="PLPDE_III_DapDC"/>
    <property type="match status" value="1"/>
</dbReference>
<evidence type="ECO:0000256" key="7">
    <source>
        <dbReference type="RuleBase" id="RU003738"/>
    </source>
</evidence>
<dbReference type="Gene3D" id="3.20.20.10">
    <property type="entry name" value="Alanine racemase"/>
    <property type="match status" value="1"/>
</dbReference>
<evidence type="ECO:0000256" key="4">
    <source>
        <dbReference type="ARBA" id="ARBA00023239"/>
    </source>
</evidence>
<dbReference type="InterPro" id="IPR022643">
    <property type="entry name" value="De-COase2_C"/>
</dbReference>
<keyword evidence="5" id="KW-0028">Amino-acid biosynthesis</keyword>
<evidence type="ECO:0000313" key="10">
    <source>
        <dbReference type="EMBL" id="MFB9757793.1"/>
    </source>
</evidence>
<organism evidence="10 11">
    <name type="scientific">Ectobacillus funiculus</name>
    <dbReference type="NCBI Taxonomy" id="137993"/>
    <lineage>
        <taxon>Bacteria</taxon>
        <taxon>Bacillati</taxon>
        <taxon>Bacillota</taxon>
        <taxon>Bacilli</taxon>
        <taxon>Bacillales</taxon>
        <taxon>Bacillaceae</taxon>
        <taxon>Ectobacillus</taxon>
    </lineage>
</organism>
<keyword evidence="3 5" id="KW-0663">Pyridoxal phosphate</keyword>
<evidence type="ECO:0000313" key="11">
    <source>
        <dbReference type="Proteomes" id="UP001589609"/>
    </source>
</evidence>
<dbReference type="Proteomes" id="UP001589609">
    <property type="component" value="Unassembled WGS sequence"/>
</dbReference>
<dbReference type="InterPro" id="IPR022657">
    <property type="entry name" value="De-COase2_CS"/>
</dbReference>
<keyword evidence="5 7" id="KW-0457">Lysine biosynthesis</keyword>
<comment type="pathway">
    <text evidence="5 7">Amino-acid biosynthesis; L-lysine biosynthesis via DAP pathway; L-lysine from DL-2,6-diaminopimelate: step 1/1.</text>
</comment>
<dbReference type="Gene3D" id="2.40.37.10">
    <property type="entry name" value="Lyase, Ornithine Decarboxylase, Chain A, domain 1"/>
    <property type="match status" value="1"/>
</dbReference>
<evidence type="ECO:0000259" key="8">
    <source>
        <dbReference type="Pfam" id="PF00278"/>
    </source>
</evidence>
<name>A0ABV5WBZ9_9BACI</name>
<comment type="function">
    <text evidence="5">Specifically catalyzes the decarboxylation of meso-diaminopimelate (meso-DAP) to L-lysine.</text>
</comment>
<dbReference type="NCBIfam" id="TIGR01048">
    <property type="entry name" value="lysA"/>
    <property type="match status" value="1"/>
</dbReference>
<evidence type="ECO:0000256" key="1">
    <source>
        <dbReference type="ARBA" id="ARBA00001933"/>
    </source>
</evidence>
<proteinExistence type="inferred from homology"/>
<comment type="similarity">
    <text evidence="5">Belongs to the Orn/Lys/Arg decarboxylase class-II family. LysA subfamily.</text>
</comment>
<evidence type="ECO:0000256" key="2">
    <source>
        <dbReference type="ARBA" id="ARBA00022793"/>
    </source>
</evidence>
<dbReference type="EMBL" id="JBHMAF010000017">
    <property type="protein sequence ID" value="MFB9757793.1"/>
    <property type="molecule type" value="Genomic_DNA"/>
</dbReference>
<feature type="domain" description="Orn/DAP/Arg decarboxylase 2 N-terminal" evidence="9">
    <location>
        <begin position="40"/>
        <end position="296"/>
    </location>
</feature>